<dbReference type="OrthoDB" id="3266087at2759"/>
<organism evidence="2 3">
    <name type="scientific">Gymnopilus junonius</name>
    <name type="common">Spectacular rustgill mushroom</name>
    <name type="synonym">Gymnopilus spectabilis subsp. junonius</name>
    <dbReference type="NCBI Taxonomy" id="109634"/>
    <lineage>
        <taxon>Eukaryota</taxon>
        <taxon>Fungi</taxon>
        <taxon>Dikarya</taxon>
        <taxon>Basidiomycota</taxon>
        <taxon>Agaricomycotina</taxon>
        <taxon>Agaricomycetes</taxon>
        <taxon>Agaricomycetidae</taxon>
        <taxon>Agaricales</taxon>
        <taxon>Agaricineae</taxon>
        <taxon>Hymenogastraceae</taxon>
        <taxon>Gymnopilus</taxon>
    </lineage>
</organism>
<feature type="compositionally biased region" description="Low complexity" evidence="1">
    <location>
        <begin position="369"/>
        <end position="385"/>
    </location>
</feature>
<feature type="region of interest" description="Disordered" evidence="1">
    <location>
        <begin position="1"/>
        <end position="28"/>
    </location>
</feature>
<protein>
    <submittedName>
        <fullName evidence="2">Uncharacterized protein</fullName>
    </submittedName>
</protein>
<feature type="region of interest" description="Disordered" evidence="1">
    <location>
        <begin position="149"/>
        <end position="248"/>
    </location>
</feature>
<evidence type="ECO:0000256" key="1">
    <source>
        <dbReference type="SAM" id="MobiDB-lite"/>
    </source>
</evidence>
<gene>
    <name evidence="2" type="ORF">CPB84DRAFT_797186</name>
</gene>
<comment type="caution">
    <text evidence="2">The sequence shown here is derived from an EMBL/GenBank/DDBJ whole genome shotgun (WGS) entry which is preliminary data.</text>
</comment>
<feature type="compositionally biased region" description="Polar residues" evidence="1">
    <location>
        <begin position="12"/>
        <end position="27"/>
    </location>
</feature>
<feature type="compositionally biased region" description="Polar residues" evidence="1">
    <location>
        <begin position="309"/>
        <end position="344"/>
    </location>
</feature>
<reference evidence="2" key="1">
    <citation type="submission" date="2020-11" db="EMBL/GenBank/DDBJ databases">
        <authorList>
            <consortium name="DOE Joint Genome Institute"/>
            <person name="Ahrendt S."/>
            <person name="Riley R."/>
            <person name="Andreopoulos W."/>
            <person name="LaButti K."/>
            <person name="Pangilinan J."/>
            <person name="Ruiz-duenas F.J."/>
            <person name="Barrasa J.M."/>
            <person name="Sanchez-Garcia M."/>
            <person name="Camarero S."/>
            <person name="Miyauchi S."/>
            <person name="Serrano A."/>
            <person name="Linde D."/>
            <person name="Babiker R."/>
            <person name="Drula E."/>
            <person name="Ayuso-Fernandez I."/>
            <person name="Pacheco R."/>
            <person name="Padilla G."/>
            <person name="Ferreira P."/>
            <person name="Barriuso J."/>
            <person name="Kellner H."/>
            <person name="Castanera R."/>
            <person name="Alfaro M."/>
            <person name="Ramirez L."/>
            <person name="Pisabarro A.G."/>
            <person name="Kuo A."/>
            <person name="Tritt A."/>
            <person name="Lipzen A."/>
            <person name="He G."/>
            <person name="Yan M."/>
            <person name="Ng V."/>
            <person name="Cullen D."/>
            <person name="Martin F."/>
            <person name="Rosso M.-N."/>
            <person name="Henrissat B."/>
            <person name="Hibbett D."/>
            <person name="Martinez A.T."/>
            <person name="Grigoriev I.V."/>
        </authorList>
    </citation>
    <scope>NUCLEOTIDE SEQUENCE</scope>
    <source>
        <strain evidence="2">AH 44721</strain>
    </source>
</reference>
<evidence type="ECO:0000313" key="2">
    <source>
        <dbReference type="EMBL" id="KAF8903084.1"/>
    </source>
</evidence>
<feature type="compositionally biased region" description="Low complexity" evidence="1">
    <location>
        <begin position="176"/>
        <end position="190"/>
    </location>
</feature>
<feature type="compositionally biased region" description="Polar residues" evidence="1">
    <location>
        <begin position="202"/>
        <end position="218"/>
    </location>
</feature>
<keyword evidence="3" id="KW-1185">Reference proteome</keyword>
<evidence type="ECO:0000313" key="3">
    <source>
        <dbReference type="Proteomes" id="UP000724874"/>
    </source>
</evidence>
<feature type="region of interest" description="Disordered" evidence="1">
    <location>
        <begin position="305"/>
        <end position="344"/>
    </location>
</feature>
<feature type="compositionally biased region" description="Basic and acidic residues" evidence="1">
    <location>
        <begin position="166"/>
        <end position="175"/>
    </location>
</feature>
<name>A0A9P5NS17_GYMJU</name>
<proteinExistence type="predicted"/>
<dbReference type="EMBL" id="JADNYJ010000032">
    <property type="protein sequence ID" value="KAF8903084.1"/>
    <property type="molecule type" value="Genomic_DNA"/>
</dbReference>
<dbReference type="Proteomes" id="UP000724874">
    <property type="component" value="Unassembled WGS sequence"/>
</dbReference>
<dbReference type="AlphaFoldDB" id="A0A9P5NS17"/>
<accession>A0A9P5NS17</accession>
<feature type="region of interest" description="Disordered" evidence="1">
    <location>
        <begin position="360"/>
        <end position="385"/>
    </location>
</feature>
<feature type="region of interest" description="Disordered" evidence="1">
    <location>
        <begin position="87"/>
        <end position="107"/>
    </location>
</feature>
<sequence length="471" mass="51782">MLPRWRRRHTTDSVLEQTQNSNSTASFIGQKIHPDINSLAEELASSSLGQDKAFQLDRPESLELDIAGFVGLTPSTTRRIQREAYLEDNTSPLPNEHGPRESEGGHIGAYKNTIEEDQKETLDQSMPNTDPFHTADEGLLADEVAAHTATSSVLRRSTFGKRSRQRHFDPDDEAHSISSSSSNSNLSQSLVTCPSGFPPSDQPGTPGSQPRSLYTSTPRSRSNSSRDYPRGSDIPSPHTFGMITPPLQPNFKKNESYFTFKEAPPPLPPLDHPAFRNVPNAIGVSSSRHEFSTILGVDEHGRFTRHTHSLPSLTRAKSTTRIGSIKSTPKNTRPRSKSSVGTSISTNTIDQLYSEVTNTLKSRTHSRNQSKSSLASSRRSSAEYSAKQASLISDERVQDGGWEIQVSKEMIRLALGEDVQGVEAKPAGKTRDAHRSAFGKARCKNRWTGAASRLGSPFFLQGPGKHRLTML</sequence>